<feature type="region of interest" description="Disordered" evidence="1">
    <location>
        <begin position="1"/>
        <end position="22"/>
    </location>
</feature>
<organism evidence="2 3">
    <name type="scientific">Catagonus wagneri</name>
    <name type="common">Chacoan peccary</name>
    <dbReference type="NCBI Taxonomy" id="51154"/>
    <lineage>
        <taxon>Eukaryota</taxon>
        <taxon>Metazoa</taxon>
        <taxon>Chordata</taxon>
        <taxon>Craniata</taxon>
        <taxon>Vertebrata</taxon>
        <taxon>Euteleostomi</taxon>
        <taxon>Mammalia</taxon>
        <taxon>Eutheria</taxon>
        <taxon>Laurasiatheria</taxon>
        <taxon>Artiodactyla</taxon>
        <taxon>Suina</taxon>
        <taxon>Tayassuidae</taxon>
        <taxon>Catagonus</taxon>
    </lineage>
</organism>
<dbReference type="PANTHER" id="PTHR36869:SF1">
    <property type="entry name" value="CHROMOSOME 16 OPEN READING FRAME 46"/>
    <property type="match status" value="1"/>
</dbReference>
<reference evidence="2" key="1">
    <citation type="submission" date="2025-08" db="UniProtKB">
        <authorList>
            <consortium name="Ensembl"/>
        </authorList>
    </citation>
    <scope>IDENTIFICATION</scope>
</reference>
<name>A0A8C3VPJ1_9CETA</name>
<proteinExistence type="predicted"/>
<dbReference type="Proteomes" id="UP000694540">
    <property type="component" value="Unplaced"/>
</dbReference>
<feature type="region of interest" description="Disordered" evidence="1">
    <location>
        <begin position="114"/>
        <end position="141"/>
    </location>
</feature>
<sequence>MDLGQKNETELENDKNNEIQRTEETELVYTCPDERSEKNHVCCLLNISDITLERDEKAKEFVIGTGWEEAIQGWGRTSPTACLWPRKKLKKAKGGESASNCLLCVSLSQGSRQSGPLAEAGPEKERVSLSQTPGLPQRPTAASREVNKICFPTYSQGEKKSLQIKEFIWCLEDWAAPETVRGKGPRSPSGPSLSNSLTSKALLVLPPLKASAPNGLDDLGKKSKNFLEPEEKVLSLEKDECMTCAYGLKTVDGTGEKRPIELAKPHKVKEMQPFPTPVAPTSPLAAPQPYRLHWSVLPEKKVVCSAYPNSIRYLATLQLLQKQGAWNYKAKLGPREPRPPLKTPKRILTEAKQENRPQTLETKVFSRPLLPSLTVSRVVIPVSTHSLL</sequence>
<dbReference type="AlphaFoldDB" id="A0A8C3VPJ1"/>
<dbReference type="Ensembl" id="ENSCWAT00000004777.1">
    <property type="protein sequence ID" value="ENSCWAP00000004410.1"/>
    <property type="gene ID" value="ENSCWAG00000003437.1"/>
</dbReference>
<dbReference type="PANTHER" id="PTHR36869">
    <property type="entry name" value="CHROMOSOME 16 OPEN READING FRAME 46"/>
    <property type="match status" value="1"/>
</dbReference>
<dbReference type="GO" id="GO:0005829">
    <property type="term" value="C:cytosol"/>
    <property type="evidence" value="ECO:0007669"/>
    <property type="project" value="Ensembl"/>
</dbReference>
<accession>A0A8C3VPJ1</accession>
<evidence type="ECO:0000313" key="2">
    <source>
        <dbReference type="Ensembl" id="ENSCWAP00000004410.1"/>
    </source>
</evidence>
<gene>
    <name evidence="2" type="primary">C16orf46</name>
</gene>
<dbReference type="Pfam" id="PF15032">
    <property type="entry name" value="DUF4529"/>
    <property type="match status" value="1"/>
</dbReference>
<protein>
    <submittedName>
        <fullName evidence="2">Chromosome 16 open reading frame 46</fullName>
    </submittedName>
</protein>
<evidence type="ECO:0000313" key="3">
    <source>
        <dbReference type="Proteomes" id="UP000694540"/>
    </source>
</evidence>
<dbReference type="InterPro" id="IPR027836">
    <property type="entry name" value="DUF4529"/>
</dbReference>
<dbReference type="GeneTree" id="ENSGT00390000017224"/>
<evidence type="ECO:0000256" key="1">
    <source>
        <dbReference type="SAM" id="MobiDB-lite"/>
    </source>
</evidence>
<dbReference type="GO" id="GO:0005654">
    <property type="term" value="C:nucleoplasm"/>
    <property type="evidence" value="ECO:0007669"/>
    <property type="project" value="Ensembl"/>
</dbReference>
<keyword evidence="3" id="KW-1185">Reference proteome</keyword>
<reference evidence="2" key="2">
    <citation type="submission" date="2025-09" db="UniProtKB">
        <authorList>
            <consortium name="Ensembl"/>
        </authorList>
    </citation>
    <scope>IDENTIFICATION</scope>
</reference>